<keyword evidence="8 17" id="KW-0812">Transmembrane</keyword>
<evidence type="ECO:0000256" key="10">
    <source>
        <dbReference type="ARBA" id="ARBA00022982"/>
    </source>
</evidence>
<keyword evidence="6 17" id="KW-0813">Transport</keyword>
<evidence type="ECO:0000256" key="2">
    <source>
        <dbReference type="ARBA" id="ARBA00004225"/>
    </source>
</evidence>
<feature type="transmembrane region" description="Helical" evidence="17">
    <location>
        <begin position="384"/>
        <end position="403"/>
    </location>
</feature>
<keyword evidence="15 17" id="KW-0472">Membrane</keyword>
<feature type="transmembrane region" description="Helical" evidence="17">
    <location>
        <begin position="182"/>
        <end position="205"/>
    </location>
</feature>
<dbReference type="GO" id="GO:0031966">
    <property type="term" value="C:mitochondrial membrane"/>
    <property type="evidence" value="ECO:0007669"/>
    <property type="project" value="UniProtKB-SubCell"/>
</dbReference>
<comment type="function">
    <text evidence="1">Core subunit of the mitochondrial membrane respiratory chain NADH dehydrogenase (Complex I) that is believed to belong to the minimal assembly required for catalysis. Complex I functions in the transfer of electrons from NADH to the respiratory chain. The immediate electron acceptor for the enzyme is believed to be ubiquinone.</text>
</comment>
<geneLocation type="mitochondrion" evidence="19"/>
<evidence type="ECO:0000256" key="11">
    <source>
        <dbReference type="ARBA" id="ARBA00022989"/>
    </source>
</evidence>
<evidence type="ECO:0000256" key="6">
    <source>
        <dbReference type="ARBA" id="ARBA00022448"/>
    </source>
</evidence>
<dbReference type="GO" id="GO:0015990">
    <property type="term" value="P:electron transport coupled proton transport"/>
    <property type="evidence" value="ECO:0007669"/>
    <property type="project" value="TreeGrafter"/>
</dbReference>
<evidence type="ECO:0000256" key="9">
    <source>
        <dbReference type="ARBA" id="ARBA00022967"/>
    </source>
</evidence>
<comment type="subcellular location">
    <subcellularLocation>
        <location evidence="2 17">Mitochondrion membrane</location>
        <topology evidence="2 17">Multi-pass membrane protein</topology>
    </subcellularLocation>
</comment>
<evidence type="ECO:0000256" key="16">
    <source>
        <dbReference type="ARBA" id="ARBA00049551"/>
    </source>
</evidence>
<feature type="transmembrane region" description="Helical" evidence="17">
    <location>
        <begin position="418"/>
        <end position="438"/>
    </location>
</feature>
<feature type="transmembrane region" description="Helical" evidence="17">
    <location>
        <begin position="24"/>
        <end position="45"/>
    </location>
</feature>
<feature type="transmembrane region" description="Helical" evidence="17">
    <location>
        <begin position="245"/>
        <end position="265"/>
    </location>
</feature>
<feature type="transmembrane region" description="Helical" evidence="17">
    <location>
        <begin position="356"/>
        <end position="377"/>
    </location>
</feature>
<feature type="transmembrane region" description="Helical" evidence="17">
    <location>
        <begin position="298"/>
        <end position="319"/>
    </location>
</feature>
<dbReference type="EMBL" id="KT164653">
    <property type="protein sequence ID" value="ALO64678.1"/>
    <property type="molecule type" value="Genomic_DNA"/>
</dbReference>
<dbReference type="GO" id="GO:0003954">
    <property type="term" value="F:NADH dehydrogenase activity"/>
    <property type="evidence" value="ECO:0007669"/>
    <property type="project" value="TreeGrafter"/>
</dbReference>
<dbReference type="PRINTS" id="PR01437">
    <property type="entry name" value="NUOXDRDTASE4"/>
</dbReference>
<evidence type="ECO:0000256" key="4">
    <source>
        <dbReference type="ARBA" id="ARBA00012944"/>
    </source>
</evidence>
<evidence type="ECO:0000256" key="17">
    <source>
        <dbReference type="RuleBase" id="RU003297"/>
    </source>
</evidence>
<comment type="catalytic activity">
    <reaction evidence="16 17">
        <text>a ubiquinone + NADH + 5 H(+)(in) = a ubiquinol + NAD(+) + 4 H(+)(out)</text>
        <dbReference type="Rhea" id="RHEA:29091"/>
        <dbReference type="Rhea" id="RHEA-COMP:9565"/>
        <dbReference type="Rhea" id="RHEA-COMP:9566"/>
        <dbReference type="ChEBI" id="CHEBI:15378"/>
        <dbReference type="ChEBI" id="CHEBI:16389"/>
        <dbReference type="ChEBI" id="CHEBI:17976"/>
        <dbReference type="ChEBI" id="CHEBI:57540"/>
        <dbReference type="ChEBI" id="CHEBI:57945"/>
        <dbReference type="EC" id="7.1.1.2"/>
    </reaction>
</comment>
<keyword evidence="11 17" id="KW-1133">Transmembrane helix</keyword>
<evidence type="ECO:0000256" key="3">
    <source>
        <dbReference type="ARBA" id="ARBA00009025"/>
    </source>
</evidence>
<proteinExistence type="inferred from homology"/>
<evidence type="ECO:0000256" key="15">
    <source>
        <dbReference type="ARBA" id="ARBA00023136"/>
    </source>
</evidence>
<dbReference type="PANTHER" id="PTHR43507">
    <property type="entry name" value="NADH-UBIQUINONE OXIDOREDUCTASE CHAIN 4"/>
    <property type="match status" value="1"/>
</dbReference>
<feature type="transmembrane region" description="Helical" evidence="17">
    <location>
        <begin position="217"/>
        <end position="239"/>
    </location>
</feature>
<feature type="transmembrane region" description="Helical" evidence="17">
    <location>
        <begin position="272"/>
        <end position="292"/>
    </location>
</feature>
<organism evidence="19">
    <name type="scientific">Osmia rufa</name>
    <name type="common">Red mason bee</name>
    <dbReference type="NCBI Taxonomy" id="1437190"/>
    <lineage>
        <taxon>Eukaryota</taxon>
        <taxon>Metazoa</taxon>
        <taxon>Ecdysozoa</taxon>
        <taxon>Arthropoda</taxon>
        <taxon>Hexapoda</taxon>
        <taxon>Insecta</taxon>
        <taxon>Pterygota</taxon>
        <taxon>Neoptera</taxon>
        <taxon>Endopterygota</taxon>
        <taxon>Hymenoptera</taxon>
        <taxon>Apocrita</taxon>
        <taxon>Aculeata</taxon>
        <taxon>Apoidea</taxon>
        <taxon>Anthophila</taxon>
        <taxon>Megachilidae</taxon>
        <taxon>Megachilinae</taxon>
        <taxon>Osmia</taxon>
    </lineage>
</organism>
<dbReference type="AlphaFoldDB" id="A0A0S2LTI4"/>
<comment type="similarity">
    <text evidence="3 17">Belongs to the complex I subunit 4 family.</text>
</comment>
<dbReference type="GO" id="GO:0048039">
    <property type="term" value="F:ubiquinone binding"/>
    <property type="evidence" value="ECO:0007669"/>
    <property type="project" value="TreeGrafter"/>
</dbReference>
<feature type="transmembrane region" description="Helical" evidence="17">
    <location>
        <begin position="109"/>
        <end position="127"/>
    </location>
</feature>
<name>A0A0S2LTI4_OSMRU</name>
<evidence type="ECO:0000256" key="7">
    <source>
        <dbReference type="ARBA" id="ARBA00022660"/>
    </source>
</evidence>
<keyword evidence="10 17" id="KW-0249">Electron transport</keyword>
<feature type="transmembrane region" description="Helical" evidence="17">
    <location>
        <begin position="57"/>
        <end position="77"/>
    </location>
</feature>
<feature type="domain" description="NADH:quinone oxidoreductase/Mrp antiporter transmembrane" evidence="18">
    <location>
        <begin position="105"/>
        <end position="386"/>
    </location>
</feature>
<gene>
    <name evidence="19" type="primary">ND4</name>
</gene>
<sequence>MLMMESMILMVSFLFLNFNMYKKLYFVSNMMFLLSFMMLSMNSFFMEWINLSFNFGLNFYSYGIIIMILWIFGLVFMSINQEKSFILCMNLLILMLIILLMNFFSMNMLMFYFFFEVSLLIIFFLIMKWGMGFLRIYASYYLMFYTLFFSLPLLLVLLYLYNLMGSLSFLLLESMMIKLNKILFLYLIVGFLVKMPMYLMHGWLLKAHVEAPVFGSMILAAILLKLGSYGLLRLMMIFFQNFLEMSKYFIEIGLLGSIILSLNCFRQIDMKILVAMSSVVHMNLLMSSMFTMSKLSFLGSYLMMIAHGLCSSGLFYLLNLCYLETHSRLMIINKGVLIFMPSMSLMWFLMCSSNMAAPFSLNLVSEIFLLMSLMNWLSLLMIKLFFYCLISFMYSLYFFSFIIHGKNFFYKSLSSGKLINYLILLFHWIPLNMMILNLKIFI</sequence>
<evidence type="ECO:0000256" key="13">
    <source>
        <dbReference type="ARBA" id="ARBA00023075"/>
    </source>
</evidence>
<evidence type="ECO:0000259" key="18">
    <source>
        <dbReference type="Pfam" id="PF00361"/>
    </source>
</evidence>
<evidence type="ECO:0000256" key="14">
    <source>
        <dbReference type="ARBA" id="ARBA00023128"/>
    </source>
</evidence>
<protein>
    <recommendedName>
        <fullName evidence="5 17">NADH-ubiquinone oxidoreductase chain 4</fullName>
        <ecNumber evidence="4 17">7.1.1.2</ecNumber>
    </recommendedName>
</protein>
<reference evidence="19" key="1">
    <citation type="submission" date="2015-06" db="EMBL/GenBank/DDBJ databases">
        <title>High-throughput detection of wild bee species with mitogenome skimming and resequencing (mt-S/R).</title>
        <authorList>
            <person name="Tang M."/>
            <person name="Hardman C."/>
            <person name="Ji Y."/>
            <person name="Meng G."/>
            <person name="Liu S."/>
            <person name="Tan M."/>
            <person name="Yang S."/>
            <person name="Yang C."/>
            <person name="Moss E."/>
            <person name="Nevard T."/>
            <person name="Potts S.G."/>
            <person name="Zhou X."/>
            <person name="Yu D.W."/>
        </authorList>
    </citation>
    <scope>NUCLEOTIDE SEQUENCE</scope>
</reference>
<dbReference type="InterPro" id="IPR003918">
    <property type="entry name" value="NADH_UbQ_OxRdtase"/>
</dbReference>
<dbReference type="InterPro" id="IPR001750">
    <property type="entry name" value="ND/Mrp_TM"/>
</dbReference>
<evidence type="ECO:0000256" key="8">
    <source>
        <dbReference type="ARBA" id="ARBA00022692"/>
    </source>
</evidence>
<keyword evidence="12 17" id="KW-0520">NAD</keyword>
<dbReference type="GO" id="GO:0008137">
    <property type="term" value="F:NADH dehydrogenase (ubiquinone) activity"/>
    <property type="evidence" value="ECO:0007669"/>
    <property type="project" value="UniProtKB-UniRule"/>
</dbReference>
<dbReference type="GO" id="GO:0042773">
    <property type="term" value="P:ATP synthesis coupled electron transport"/>
    <property type="evidence" value="ECO:0007669"/>
    <property type="project" value="InterPro"/>
</dbReference>
<accession>A0A0S2LTI4</accession>
<evidence type="ECO:0000256" key="5">
    <source>
        <dbReference type="ARBA" id="ARBA00021006"/>
    </source>
</evidence>
<keyword evidence="14 17" id="KW-0496">Mitochondrion</keyword>
<keyword evidence="9" id="KW-1278">Translocase</keyword>
<keyword evidence="13 17" id="KW-0830">Ubiquinone</keyword>
<evidence type="ECO:0000256" key="12">
    <source>
        <dbReference type="ARBA" id="ARBA00023027"/>
    </source>
</evidence>
<dbReference type="PANTHER" id="PTHR43507:SF20">
    <property type="entry name" value="NADH-UBIQUINONE OXIDOREDUCTASE CHAIN 4"/>
    <property type="match status" value="1"/>
</dbReference>
<feature type="transmembrane region" description="Helical" evidence="17">
    <location>
        <begin position="331"/>
        <end position="350"/>
    </location>
</feature>
<feature type="transmembrane region" description="Helical" evidence="17">
    <location>
        <begin position="84"/>
        <end position="103"/>
    </location>
</feature>
<keyword evidence="7 17" id="KW-0679">Respiratory chain</keyword>
<dbReference type="Pfam" id="PF00361">
    <property type="entry name" value="Proton_antipo_M"/>
    <property type="match status" value="1"/>
</dbReference>
<dbReference type="EC" id="7.1.1.2" evidence="4 17"/>
<evidence type="ECO:0000313" key="19">
    <source>
        <dbReference type="EMBL" id="ALO64678.1"/>
    </source>
</evidence>
<evidence type="ECO:0000256" key="1">
    <source>
        <dbReference type="ARBA" id="ARBA00003257"/>
    </source>
</evidence>
<feature type="transmembrane region" description="Helical" evidence="17">
    <location>
        <begin position="139"/>
        <end position="162"/>
    </location>
</feature>
<comment type="function">
    <text evidence="17">Core subunit of the mitochondrial membrane respiratory chain NADH dehydrogenase (Complex I) which catalyzes electron transfer from NADH through the respiratory chain, using ubiquinone as an electron acceptor. Essential for the catalytic activity and assembly of complex I.</text>
</comment>